<evidence type="ECO:0000313" key="4">
    <source>
        <dbReference type="EMBL" id="TYR53309.1"/>
    </source>
</evidence>
<gene>
    <name evidence="4" type="ORF">FY004_27340</name>
</gene>
<organism evidence="4 5">
    <name type="scientific">Streptomyces parvus</name>
    <dbReference type="NCBI Taxonomy" id="66428"/>
    <lineage>
        <taxon>Bacteria</taxon>
        <taxon>Bacillati</taxon>
        <taxon>Actinomycetota</taxon>
        <taxon>Actinomycetes</taxon>
        <taxon>Kitasatosporales</taxon>
        <taxon>Streptomycetaceae</taxon>
        <taxon>Streptomyces</taxon>
    </lineage>
</organism>
<sequence>MGVLKGRTEQANEFALWLREITKGVTVRTLEEHFPYGKSSWSEFRDGSRLPRHQLVEQVTARYLREPAMRAHQLARGKRLLTDAHQAARDLERDGVHTMPLPGPRPAGSDPMAEAYLRLDDARLMQIEAMKQLAASERRREKLEDMVSVLEERCTLLEHERDQAREDAQAELQHELQMSTEYRRQADEKLEHARRAEKRAYELRLAAEKQVTRERIALRRMDQEGADVPPATAPHSVAQNLDLPPLDQIHRILEVVQEQLDTQDDELNDLDQQIDLGSRQHVGEEALRTIQGHVIEHHISANREDVREQGQDNPRKLLTSDDKKRRADDSRVRRPKQTPDTLDGQSQELVRGLETATTPAALSTALARLRRRTGQNTIRDLTQAAFPGRLKDDLVLMTVIRWIDGEVLPDTWLHLKNLVRAMGATDQEVEAFHRAYTRTVDARLPTLSSQDLSDLETEPRPGTRLLARQRDLIMAVLGPCLVILLVSAYTAGLRADPLPSAAKVVGYGASVLLVCIAVLRSAVRRAKTEERYESDSALRIRLITTLAALPAGLVTPWIFDAVGQWAAALVGLL</sequence>
<comment type="caution">
    <text evidence="4">The sequence shown here is derived from an EMBL/GenBank/DDBJ whole genome shotgun (WGS) entry which is preliminary data.</text>
</comment>
<feature type="transmembrane region" description="Helical" evidence="3">
    <location>
        <begin position="472"/>
        <end position="492"/>
    </location>
</feature>
<feature type="coiled-coil region" evidence="1">
    <location>
        <begin position="126"/>
        <end position="167"/>
    </location>
</feature>
<dbReference type="EMBL" id="VSZQ01000180">
    <property type="protein sequence ID" value="TYR53309.1"/>
    <property type="molecule type" value="Genomic_DNA"/>
</dbReference>
<keyword evidence="3" id="KW-0812">Transmembrane</keyword>
<feature type="compositionally biased region" description="Polar residues" evidence="2">
    <location>
        <begin position="338"/>
        <end position="347"/>
    </location>
</feature>
<accession>A0A5D4IMM0</accession>
<evidence type="ECO:0000313" key="5">
    <source>
        <dbReference type="Proteomes" id="UP000323242"/>
    </source>
</evidence>
<feature type="transmembrane region" description="Helical" evidence="3">
    <location>
        <begin position="504"/>
        <end position="522"/>
    </location>
</feature>
<dbReference type="Proteomes" id="UP000323242">
    <property type="component" value="Unassembled WGS sequence"/>
</dbReference>
<evidence type="ECO:0000256" key="3">
    <source>
        <dbReference type="SAM" id="Phobius"/>
    </source>
</evidence>
<keyword evidence="3" id="KW-1133">Transmembrane helix</keyword>
<keyword evidence="1" id="KW-0175">Coiled coil</keyword>
<feature type="transmembrane region" description="Helical" evidence="3">
    <location>
        <begin position="542"/>
        <end position="559"/>
    </location>
</feature>
<feature type="region of interest" description="Disordered" evidence="2">
    <location>
        <begin position="299"/>
        <end position="347"/>
    </location>
</feature>
<evidence type="ECO:0000256" key="1">
    <source>
        <dbReference type="SAM" id="Coils"/>
    </source>
</evidence>
<dbReference type="AlphaFoldDB" id="A0A5D4IMM0"/>
<name>A0A5D4IMM0_9ACTN</name>
<reference evidence="4 5" key="1">
    <citation type="submission" date="2019-08" db="EMBL/GenBank/DDBJ databases">
        <title>Draft genome for granaticin producer strain Streptomyces parvus C05.</title>
        <authorList>
            <person name="Gonzalez-Pimentel J.L."/>
        </authorList>
    </citation>
    <scope>NUCLEOTIDE SEQUENCE [LARGE SCALE GENOMIC DNA]</scope>
    <source>
        <strain evidence="4 5">C05</strain>
    </source>
</reference>
<dbReference type="RefSeq" id="WP_148904118.1">
    <property type="nucleotide sequence ID" value="NZ_VSZQ01000180.1"/>
</dbReference>
<evidence type="ECO:0000256" key="2">
    <source>
        <dbReference type="SAM" id="MobiDB-lite"/>
    </source>
</evidence>
<proteinExistence type="predicted"/>
<keyword evidence="3" id="KW-0472">Membrane</keyword>
<keyword evidence="5" id="KW-1185">Reference proteome</keyword>
<feature type="compositionally biased region" description="Basic and acidic residues" evidence="2">
    <location>
        <begin position="299"/>
        <end position="332"/>
    </location>
</feature>
<protein>
    <submittedName>
        <fullName evidence="4">Uncharacterized protein</fullName>
    </submittedName>
</protein>